<protein>
    <submittedName>
        <fullName evidence="8">Outer membrane protein assembly factor</fullName>
    </submittedName>
</protein>
<dbReference type="EMBL" id="QWET01000004">
    <property type="protein sequence ID" value="RIH66088.1"/>
    <property type="molecule type" value="Genomic_DNA"/>
</dbReference>
<name>A0A399D4H5_9BACT</name>
<evidence type="ECO:0000256" key="3">
    <source>
        <dbReference type="ARBA" id="ARBA00022729"/>
    </source>
</evidence>
<dbReference type="InterPro" id="IPR010827">
    <property type="entry name" value="BamA/TamA_POTRA"/>
</dbReference>
<dbReference type="Gene3D" id="3.10.20.310">
    <property type="entry name" value="membrane protein fhac"/>
    <property type="match status" value="2"/>
</dbReference>
<dbReference type="Pfam" id="PF07244">
    <property type="entry name" value="POTRA"/>
    <property type="match status" value="1"/>
</dbReference>
<dbReference type="Proteomes" id="UP000266441">
    <property type="component" value="Unassembled WGS sequence"/>
</dbReference>
<keyword evidence="5" id="KW-0998">Cell outer membrane</keyword>
<dbReference type="Pfam" id="PF01103">
    <property type="entry name" value="Omp85"/>
    <property type="match status" value="1"/>
</dbReference>
<evidence type="ECO:0000259" key="6">
    <source>
        <dbReference type="Pfam" id="PF01103"/>
    </source>
</evidence>
<dbReference type="PANTHER" id="PTHR12815">
    <property type="entry name" value="SORTING AND ASSEMBLY MACHINERY SAMM50 PROTEIN FAMILY MEMBER"/>
    <property type="match status" value="1"/>
</dbReference>
<feature type="domain" description="Bacterial surface antigen (D15)" evidence="6">
    <location>
        <begin position="613"/>
        <end position="797"/>
    </location>
</feature>
<evidence type="ECO:0000313" key="8">
    <source>
        <dbReference type="EMBL" id="RIH66088.1"/>
    </source>
</evidence>
<dbReference type="InterPro" id="IPR000184">
    <property type="entry name" value="Bac_surfAg_D15"/>
</dbReference>
<keyword evidence="2" id="KW-0812">Transmembrane</keyword>
<evidence type="ECO:0000256" key="1">
    <source>
        <dbReference type="ARBA" id="ARBA00004370"/>
    </source>
</evidence>
<evidence type="ECO:0000256" key="4">
    <source>
        <dbReference type="ARBA" id="ARBA00023136"/>
    </source>
</evidence>
<dbReference type="GO" id="GO:0019867">
    <property type="term" value="C:outer membrane"/>
    <property type="evidence" value="ECO:0007669"/>
    <property type="project" value="InterPro"/>
</dbReference>
<dbReference type="AlphaFoldDB" id="A0A399D4H5"/>
<dbReference type="Gene3D" id="2.40.160.50">
    <property type="entry name" value="membrane protein fhac: a member of the omp85/tpsb transporter family"/>
    <property type="match status" value="1"/>
</dbReference>
<evidence type="ECO:0000259" key="7">
    <source>
        <dbReference type="Pfam" id="PF07244"/>
    </source>
</evidence>
<comment type="subcellular location">
    <subcellularLocation>
        <location evidence="1">Membrane</location>
    </subcellularLocation>
</comment>
<proteinExistence type="predicted"/>
<dbReference type="PANTHER" id="PTHR12815:SF47">
    <property type="entry name" value="TRANSLOCATION AND ASSEMBLY MODULE SUBUNIT TAMA"/>
    <property type="match status" value="1"/>
</dbReference>
<reference evidence="8 9" key="1">
    <citation type="journal article" date="2015" name="Int. J. Syst. Evol. Microbiol.">
        <title>Mariniphaga sediminis sp. nov., isolated from coastal sediment.</title>
        <authorList>
            <person name="Wang F.Q."/>
            <person name="Shen Q.Y."/>
            <person name="Chen G.J."/>
            <person name="Du Z.J."/>
        </authorList>
    </citation>
    <scope>NUCLEOTIDE SEQUENCE [LARGE SCALE GENOMIC DNA]</scope>
    <source>
        <strain evidence="8 9">SY21</strain>
    </source>
</reference>
<keyword evidence="4" id="KW-0472">Membrane</keyword>
<keyword evidence="9" id="KW-1185">Reference proteome</keyword>
<accession>A0A399D4H5</accession>
<evidence type="ECO:0000313" key="9">
    <source>
        <dbReference type="Proteomes" id="UP000266441"/>
    </source>
</evidence>
<gene>
    <name evidence="8" type="ORF">D1164_07450</name>
</gene>
<dbReference type="OrthoDB" id="9814535at2"/>
<keyword evidence="3" id="KW-0732">Signal</keyword>
<dbReference type="InterPro" id="IPR039910">
    <property type="entry name" value="D15-like"/>
</dbReference>
<comment type="caution">
    <text evidence="8">The sequence shown here is derived from an EMBL/GenBank/DDBJ whole genome shotgun (WGS) entry which is preliminary data.</text>
</comment>
<feature type="domain" description="POTRA" evidence="7">
    <location>
        <begin position="120"/>
        <end position="172"/>
    </location>
</feature>
<sequence>MFQIYCFLLKHFIIFAEIKTSVLGNKAIRYLSVFVQWIVFATIVSFFSCSPVKFVPENRYLLNKVEVEVDNQLINKDEAKVHIRQKENYKILGFAKFHLWLYNLSSKKNTNSWLKRIGEPPEVFDETLVDASENQLKQYLGNKGFFRATVDTEVNFKDKKQKANIRYKIKTGDQYKISKINYHFGDSALETLFFRDSTKAFIRPGTSFDFDRLEKQRSNIVDLYKNKGYFYFTKDDVSYLADSTRVDKEILLDLYIGSNPGQEEPRKFLPHYLNHFYISVLPGSVPVSSPQSSFGHFSDTLRWEDHTLYLSPEIRYRPNLFRNLLRMGSDSLYRLDDARYTFDAFNRLRQFRFIDIQFVKSDMLRDTNLLDCHIRLAPLDKQGVSFDIEGTNTSGNFGVAGNVNYRHRNMFRGAEVLQLNLKGAMERQQRMADNAPEYFNTREIGTEATLSFPKILGPRQAVSAFRNFLPKTVFTLGYNYQRRPEYTRTISNIKFGYDWMTSEYRKHTWNLLDFNMVDLYQFDPGFIELIKDLYIKSSFTDHLILATNYSFIYNTQKIGSLQNYKYLRFNVESAGNLLYLLSETLNRPVHQVVDTIGLGFSEYYKVLNTRFAQYIKSDLEFRYGYIIDKYNALVGRAFLGVGFPYGNFDVLPFEKKYFTGGANGIRAWQVRSLGPGTYRGPANAYPNQSSDIKLEANLEYRFKLISFLEGALFADAGNVWAINEKDNRPGAQFEFDKFYRQLALGTGVGFRFDFNYFIFRLDVGMKLRDPSQSAHNGWIIGHRKYTGDDFNVSFAIGYPF</sequence>
<evidence type="ECO:0000256" key="2">
    <source>
        <dbReference type="ARBA" id="ARBA00022692"/>
    </source>
</evidence>
<evidence type="ECO:0000256" key="5">
    <source>
        <dbReference type="ARBA" id="ARBA00023237"/>
    </source>
</evidence>
<organism evidence="8 9">
    <name type="scientific">Mariniphaga sediminis</name>
    <dbReference type="NCBI Taxonomy" id="1628158"/>
    <lineage>
        <taxon>Bacteria</taxon>
        <taxon>Pseudomonadati</taxon>
        <taxon>Bacteroidota</taxon>
        <taxon>Bacteroidia</taxon>
        <taxon>Marinilabiliales</taxon>
        <taxon>Prolixibacteraceae</taxon>
        <taxon>Mariniphaga</taxon>
    </lineage>
</organism>